<reference evidence="2" key="1">
    <citation type="submission" date="2018-05" db="EMBL/GenBank/DDBJ databases">
        <authorList>
            <person name="Lanie J.A."/>
            <person name="Ng W.-L."/>
            <person name="Kazmierczak K.M."/>
            <person name="Andrzejewski T.M."/>
            <person name="Davidsen T.M."/>
            <person name="Wayne K.J."/>
            <person name="Tettelin H."/>
            <person name="Glass J.I."/>
            <person name="Rusch D."/>
            <person name="Podicherti R."/>
            <person name="Tsui H.-C.T."/>
            <person name="Winkler M.E."/>
        </authorList>
    </citation>
    <scope>NUCLEOTIDE SEQUENCE</scope>
</reference>
<dbReference type="AlphaFoldDB" id="A0A381UTB5"/>
<dbReference type="InterPro" id="IPR052724">
    <property type="entry name" value="GT117_domain-containing"/>
</dbReference>
<evidence type="ECO:0000256" key="1">
    <source>
        <dbReference type="SAM" id="Phobius"/>
    </source>
</evidence>
<feature type="transmembrane region" description="Helical" evidence="1">
    <location>
        <begin position="12"/>
        <end position="31"/>
    </location>
</feature>
<feature type="transmembrane region" description="Helical" evidence="1">
    <location>
        <begin position="148"/>
        <end position="168"/>
    </location>
</feature>
<evidence type="ECO:0000313" key="2">
    <source>
        <dbReference type="EMBL" id="SVA31369.1"/>
    </source>
</evidence>
<feature type="transmembrane region" description="Helical" evidence="1">
    <location>
        <begin position="90"/>
        <end position="112"/>
    </location>
</feature>
<feature type="transmembrane region" description="Helical" evidence="1">
    <location>
        <begin position="316"/>
        <end position="334"/>
    </location>
</feature>
<evidence type="ECO:0008006" key="3">
    <source>
        <dbReference type="Google" id="ProtNLM"/>
    </source>
</evidence>
<dbReference type="PANTHER" id="PTHR16214">
    <property type="entry name" value="TRANSMEMBRANE PROTEIN 260"/>
    <property type="match status" value="1"/>
</dbReference>
<feature type="transmembrane region" description="Helical" evidence="1">
    <location>
        <begin position="346"/>
        <end position="365"/>
    </location>
</feature>
<feature type="transmembrane region" description="Helical" evidence="1">
    <location>
        <begin position="386"/>
        <end position="405"/>
    </location>
</feature>
<keyword evidence="1" id="KW-0812">Transmembrane</keyword>
<feature type="transmembrane region" description="Helical" evidence="1">
    <location>
        <begin position="124"/>
        <end position="142"/>
    </location>
</feature>
<feature type="transmembrane region" description="Helical" evidence="1">
    <location>
        <begin position="285"/>
        <end position="304"/>
    </location>
</feature>
<keyword evidence="1" id="KW-1133">Transmembrane helix</keyword>
<dbReference type="EMBL" id="UINC01007093">
    <property type="protein sequence ID" value="SVA31369.1"/>
    <property type="molecule type" value="Genomic_DNA"/>
</dbReference>
<proteinExistence type="predicted"/>
<feature type="transmembrane region" description="Helical" evidence="1">
    <location>
        <begin position="180"/>
        <end position="209"/>
    </location>
</feature>
<name>A0A381UTB5_9ZZZZ</name>
<feature type="transmembrane region" description="Helical" evidence="1">
    <location>
        <begin position="215"/>
        <end position="237"/>
    </location>
</feature>
<keyword evidence="1" id="KW-0472">Membrane</keyword>
<dbReference type="InterPro" id="IPR021280">
    <property type="entry name" value="TMEM260-like"/>
</dbReference>
<dbReference type="PANTHER" id="PTHR16214:SF3">
    <property type="entry name" value="TRANSMEMBRANE PROTEIN 260"/>
    <property type="match status" value="1"/>
</dbReference>
<protein>
    <recommendedName>
        <fullName evidence="3">Glycosyltransferase RgtA/B/C/D-like domain-containing protein</fullName>
    </recommendedName>
</protein>
<dbReference type="Pfam" id="PF11028">
    <property type="entry name" value="TMEM260-like"/>
    <property type="match status" value="1"/>
</dbReference>
<organism evidence="2">
    <name type="scientific">marine metagenome</name>
    <dbReference type="NCBI Taxonomy" id="408172"/>
    <lineage>
        <taxon>unclassified sequences</taxon>
        <taxon>metagenomes</taxon>
        <taxon>ecological metagenomes</taxon>
    </lineage>
</organism>
<gene>
    <name evidence="2" type="ORF">METZ01_LOCUS84223</name>
</gene>
<accession>A0A381UTB5</accession>
<sequence length="536" mass="60077">MKSNTARKIVKLDYIYPCAITFIVLAVYLATMPTSLSWGYKNFGIDSPELLTSAQLFGIPHPPGYPLYMLLLGTFLRILPFADPALVGNLFSVLTFLPIIPILYSTILKLFASHTKTGGTSLRLCSAISVMIFCFLPVIWGVSTVTEVYALNILLVIILFWASVSLVLHHSRSDRISRKLLIVLSVSIGLGLSNHLTFLGFAVPILFWIGRKTGLRIYLNPIFFFPILLGVCLYAYLPIRTATAFPTNWGDSDTLGGFLWMVRAAPYGGYFSFPWNEPTFDHVLWPMRLIFSELGPVIIFLTLIGLRSVYTFDRNLVIVSVISAILFLGYGAAYRTADSEVNVTPVLMLSCVFAGGGMLQLFHIAQGWGNRSEAVVAGFRRISRRILPNIVISAFLLLLPFFLLMTNFTNLDFSNDRQALIRGREIHNMGNQNSVFLLSTELDVFTTWYVRYVEQPSSIKLPIAVPLLQFDWYRKNIPLELGEGESDKSGKSIENIAKKIAEASISQGRDIYIADAYLYKAISGSVKEDRIHLIEW</sequence>